<evidence type="ECO:0000313" key="2">
    <source>
        <dbReference type="EMBL" id="KRY85453.1"/>
    </source>
</evidence>
<dbReference type="PROSITE" id="PS51257">
    <property type="entry name" value="PROKAR_LIPOPROTEIN"/>
    <property type="match status" value="1"/>
</dbReference>
<accession>A0A0V0Y351</accession>
<evidence type="ECO:0000313" key="3">
    <source>
        <dbReference type="Proteomes" id="UP000054815"/>
    </source>
</evidence>
<dbReference type="EMBL" id="JYDT01000090">
    <property type="protein sequence ID" value="KRY85453.1"/>
    <property type="molecule type" value="Genomic_DNA"/>
</dbReference>
<dbReference type="AlphaFoldDB" id="A0A0V0Y351"/>
<keyword evidence="4" id="KW-1185">Reference proteome</keyword>
<protein>
    <submittedName>
        <fullName evidence="1">Uncharacterized protein</fullName>
    </submittedName>
</protein>
<reference evidence="3 4" key="1">
    <citation type="submission" date="2015-01" db="EMBL/GenBank/DDBJ databases">
        <title>Evolution of Trichinella species and genotypes.</title>
        <authorList>
            <person name="Korhonen P.K."/>
            <person name="Edoardo P."/>
            <person name="Giuseppe L.R."/>
            <person name="Gasser R.B."/>
        </authorList>
    </citation>
    <scope>NUCLEOTIDE SEQUENCE [LARGE SCALE GENOMIC DNA]</scope>
    <source>
        <strain evidence="1">ISS141</strain>
        <strain evidence="2">ISS470</strain>
    </source>
</reference>
<sequence>MNEQRNYSHTLLFQVTFQSCENTHTYTTSHVEVRSSLRTVARVGCVYMRNAILERQQFAWSTNRTGPVCFGLGKHQSRP</sequence>
<gene>
    <name evidence="2" type="ORF">T4D_1237</name>
    <name evidence="1" type="ORF">T4E_4301</name>
</gene>
<evidence type="ECO:0000313" key="1">
    <source>
        <dbReference type="EMBL" id="KRX94696.1"/>
    </source>
</evidence>
<dbReference type="Proteomes" id="UP000054815">
    <property type="component" value="Unassembled WGS sequence"/>
</dbReference>
<proteinExistence type="predicted"/>
<dbReference type="Proteomes" id="UP000054995">
    <property type="component" value="Unassembled WGS sequence"/>
</dbReference>
<evidence type="ECO:0000313" key="4">
    <source>
        <dbReference type="Proteomes" id="UP000054995"/>
    </source>
</evidence>
<name>A0A0V0Y351_TRIPS</name>
<dbReference type="EMBL" id="JYDU01000068">
    <property type="protein sequence ID" value="KRX94696.1"/>
    <property type="molecule type" value="Genomic_DNA"/>
</dbReference>
<organism evidence="1 3">
    <name type="scientific">Trichinella pseudospiralis</name>
    <name type="common">Parasitic roundworm</name>
    <dbReference type="NCBI Taxonomy" id="6337"/>
    <lineage>
        <taxon>Eukaryota</taxon>
        <taxon>Metazoa</taxon>
        <taxon>Ecdysozoa</taxon>
        <taxon>Nematoda</taxon>
        <taxon>Enoplea</taxon>
        <taxon>Dorylaimia</taxon>
        <taxon>Trichinellida</taxon>
        <taxon>Trichinellidae</taxon>
        <taxon>Trichinella</taxon>
    </lineage>
</organism>
<comment type="caution">
    <text evidence="1">The sequence shown here is derived from an EMBL/GenBank/DDBJ whole genome shotgun (WGS) entry which is preliminary data.</text>
</comment>